<organism evidence="2 3">
    <name type="scientific">Diploptera punctata</name>
    <name type="common">Pacific beetle cockroach</name>
    <dbReference type="NCBI Taxonomy" id="6984"/>
    <lineage>
        <taxon>Eukaryota</taxon>
        <taxon>Metazoa</taxon>
        <taxon>Ecdysozoa</taxon>
        <taxon>Arthropoda</taxon>
        <taxon>Hexapoda</taxon>
        <taxon>Insecta</taxon>
        <taxon>Pterygota</taxon>
        <taxon>Neoptera</taxon>
        <taxon>Polyneoptera</taxon>
        <taxon>Dictyoptera</taxon>
        <taxon>Blattodea</taxon>
        <taxon>Blaberoidea</taxon>
        <taxon>Blaberidae</taxon>
        <taxon>Diplopterinae</taxon>
        <taxon>Diploptera</taxon>
    </lineage>
</organism>
<feature type="transmembrane region" description="Helical" evidence="1">
    <location>
        <begin position="63"/>
        <end position="82"/>
    </location>
</feature>
<evidence type="ECO:0000313" key="3">
    <source>
        <dbReference type="Proteomes" id="UP001233999"/>
    </source>
</evidence>
<sequence length="83" mass="9526">VNTLISVSFRPPEPCSTFFISMQARGLSIEDAHDLYFLFIKLGTYLLGKAEGILFFRYEKPSSIFCQVILVFFLYAFNFIAVL</sequence>
<dbReference type="Proteomes" id="UP001233999">
    <property type="component" value="Unassembled WGS sequence"/>
</dbReference>
<proteinExistence type="predicted"/>
<gene>
    <name evidence="2" type="ORF">L9F63_016311</name>
</gene>
<name>A0AAD8A201_DIPPU</name>
<protein>
    <submittedName>
        <fullName evidence="2">Uncharacterized protein</fullName>
    </submittedName>
</protein>
<reference evidence="2" key="1">
    <citation type="journal article" date="2023" name="IScience">
        <title>Live-bearing cockroach genome reveals convergent evolutionary mechanisms linked to viviparity in insects and beyond.</title>
        <authorList>
            <person name="Fouks B."/>
            <person name="Harrison M.C."/>
            <person name="Mikhailova A.A."/>
            <person name="Marchal E."/>
            <person name="English S."/>
            <person name="Carruthers M."/>
            <person name="Jennings E.C."/>
            <person name="Chiamaka E.L."/>
            <person name="Frigard R.A."/>
            <person name="Pippel M."/>
            <person name="Attardo G.M."/>
            <person name="Benoit J.B."/>
            <person name="Bornberg-Bauer E."/>
            <person name="Tobe S.S."/>
        </authorList>
    </citation>
    <scope>NUCLEOTIDE SEQUENCE</scope>
    <source>
        <strain evidence="2">Stay&amp;Tobe</strain>
    </source>
</reference>
<accession>A0AAD8A201</accession>
<comment type="caution">
    <text evidence="2">The sequence shown here is derived from an EMBL/GenBank/DDBJ whole genome shotgun (WGS) entry which is preliminary data.</text>
</comment>
<reference evidence="2" key="2">
    <citation type="submission" date="2023-05" db="EMBL/GenBank/DDBJ databases">
        <authorList>
            <person name="Fouks B."/>
        </authorList>
    </citation>
    <scope>NUCLEOTIDE SEQUENCE</scope>
    <source>
        <strain evidence="2">Stay&amp;Tobe</strain>
        <tissue evidence="2">Testes</tissue>
    </source>
</reference>
<keyword evidence="1" id="KW-1133">Transmembrane helix</keyword>
<keyword evidence="1" id="KW-0472">Membrane</keyword>
<dbReference type="AlphaFoldDB" id="A0AAD8A201"/>
<feature type="non-terminal residue" evidence="2">
    <location>
        <position position="83"/>
    </location>
</feature>
<feature type="non-terminal residue" evidence="2">
    <location>
        <position position="1"/>
    </location>
</feature>
<evidence type="ECO:0000256" key="1">
    <source>
        <dbReference type="SAM" id="Phobius"/>
    </source>
</evidence>
<keyword evidence="1" id="KW-0812">Transmembrane</keyword>
<keyword evidence="3" id="KW-1185">Reference proteome</keyword>
<evidence type="ECO:0000313" key="2">
    <source>
        <dbReference type="EMBL" id="KAJ9590640.1"/>
    </source>
</evidence>
<dbReference type="EMBL" id="JASPKZ010004199">
    <property type="protein sequence ID" value="KAJ9590640.1"/>
    <property type="molecule type" value="Genomic_DNA"/>
</dbReference>